<name>A0A9W9WSG1_9EURO</name>
<proteinExistence type="predicted"/>
<organism evidence="1 2">
    <name type="scientific">Penicillium desertorum</name>
    <dbReference type="NCBI Taxonomy" id="1303715"/>
    <lineage>
        <taxon>Eukaryota</taxon>
        <taxon>Fungi</taxon>
        <taxon>Dikarya</taxon>
        <taxon>Ascomycota</taxon>
        <taxon>Pezizomycotina</taxon>
        <taxon>Eurotiomycetes</taxon>
        <taxon>Eurotiomycetidae</taxon>
        <taxon>Eurotiales</taxon>
        <taxon>Aspergillaceae</taxon>
        <taxon>Penicillium</taxon>
    </lineage>
</organism>
<dbReference type="Proteomes" id="UP001147760">
    <property type="component" value="Unassembled WGS sequence"/>
</dbReference>
<dbReference type="AlphaFoldDB" id="A0A9W9WSG1"/>
<accession>A0A9W9WSG1</accession>
<evidence type="ECO:0000313" key="1">
    <source>
        <dbReference type="EMBL" id="KAJ5472829.1"/>
    </source>
</evidence>
<dbReference type="OrthoDB" id="3766406at2759"/>
<reference evidence="1" key="2">
    <citation type="journal article" date="2023" name="IMA Fungus">
        <title>Comparative genomic study of the Penicillium genus elucidates a diverse pangenome and 15 lateral gene transfer events.</title>
        <authorList>
            <person name="Petersen C."/>
            <person name="Sorensen T."/>
            <person name="Nielsen M.R."/>
            <person name="Sondergaard T.E."/>
            <person name="Sorensen J.L."/>
            <person name="Fitzpatrick D.A."/>
            <person name="Frisvad J.C."/>
            <person name="Nielsen K.L."/>
        </authorList>
    </citation>
    <scope>NUCLEOTIDE SEQUENCE</scope>
    <source>
        <strain evidence="1">IBT 17660</strain>
    </source>
</reference>
<dbReference type="EMBL" id="JAPWDO010000004">
    <property type="protein sequence ID" value="KAJ5472829.1"/>
    <property type="molecule type" value="Genomic_DNA"/>
</dbReference>
<gene>
    <name evidence="1" type="ORF">N7530_006830</name>
</gene>
<protein>
    <submittedName>
        <fullName evidence="1">Uncharacterized protein</fullName>
    </submittedName>
</protein>
<evidence type="ECO:0000313" key="2">
    <source>
        <dbReference type="Proteomes" id="UP001147760"/>
    </source>
</evidence>
<keyword evidence="2" id="KW-1185">Reference proteome</keyword>
<comment type="caution">
    <text evidence="1">The sequence shown here is derived from an EMBL/GenBank/DDBJ whole genome shotgun (WGS) entry which is preliminary data.</text>
</comment>
<sequence length="69" mass="7908">MEGSFHVPLTLGSEYILSNPQPLFEASHTTSFEALCTQNLGYLTNRRYRNVMKQLTWSPPTWGLRHEPG</sequence>
<reference evidence="1" key="1">
    <citation type="submission" date="2022-12" db="EMBL/GenBank/DDBJ databases">
        <authorList>
            <person name="Petersen C."/>
        </authorList>
    </citation>
    <scope>NUCLEOTIDE SEQUENCE</scope>
    <source>
        <strain evidence="1">IBT 17660</strain>
    </source>
</reference>